<dbReference type="AlphaFoldDB" id="A0A645I8E3"/>
<protein>
    <recommendedName>
        <fullName evidence="2">3-hydroxyacyl-CoA dehydrogenase C-terminal domain-containing protein</fullName>
    </recommendedName>
</protein>
<reference evidence="1" key="1">
    <citation type="submission" date="2019-08" db="EMBL/GenBank/DDBJ databases">
        <authorList>
            <person name="Kucharzyk K."/>
            <person name="Murdoch R.W."/>
            <person name="Higgins S."/>
            <person name="Loffler F."/>
        </authorList>
    </citation>
    <scope>NUCLEOTIDE SEQUENCE</scope>
</reference>
<sequence length="62" mass="6946">MKDLCKDSGVSPLLQKAMDQGALGAKTGTGLYDWSPEGLARIKKIREDNLLEWLQKDKEIEL</sequence>
<organism evidence="1">
    <name type="scientific">bioreactor metagenome</name>
    <dbReference type="NCBI Taxonomy" id="1076179"/>
    <lineage>
        <taxon>unclassified sequences</taxon>
        <taxon>metagenomes</taxon>
        <taxon>ecological metagenomes</taxon>
    </lineage>
</organism>
<evidence type="ECO:0000313" key="1">
    <source>
        <dbReference type="EMBL" id="MPN47400.1"/>
    </source>
</evidence>
<gene>
    <name evidence="1" type="ORF">SDC9_195002</name>
</gene>
<dbReference type="Gene3D" id="1.10.1040.10">
    <property type="entry name" value="N-(1-d-carboxylethyl)-l-norvaline Dehydrogenase, domain 2"/>
    <property type="match status" value="1"/>
</dbReference>
<dbReference type="InterPro" id="IPR013328">
    <property type="entry name" value="6PGD_dom2"/>
</dbReference>
<comment type="caution">
    <text evidence="1">The sequence shown here is derived from an EMBL/GenBank/DDBJ whole genome shotgun (WGS) entry which is preliminary data.</text>
</comment>
<name>A0A645I8E3_9ZZZZ</name>
<dbReference type="EMBL" id="VSSQ01108871">
    <property type="protein sequence ID" value="MPN47400.1"/>
    <property type="molecule type" value="Genomic_DNA"/>
</dbReference>
<proteinExistence type="predicted"/>
<accession>A0A645I8E3</accession>
<evidence type="ECO:0008006" key="2">
    <source>
        <dbReference type="Google" id="ProtNLM"/>
    </source>
</evidence>